<name>A0A836CMI4_9STRA</name>
<keyword evidence="2" id="KW-1185">Reference proteome</keyword>
<organism evidence="1 2">
    <name type="scientific">Tribonema minus</name>
    <dbReference type="NCBI Taxonomy" id="303371"/>
    <lineage>
        <taxon>Eukaryota</taxon>
        <taxon>Sar</taxon>
        <taxon>Stramenopiles</taxon>
        <taxon>Ochrophyta</taxon>
        <taxon>PX clade</taxon>
        <taxon>Xanthophyceae</taxon>
        <taxon>Tribonematales</taxon>
        <taxon>Tribonemataceae</taxon>
        <taxon>Tribonema</taxon>
    </lineage>
</organism>
<comment type="caution">
    <text evidence="1">The sequence shown here is derived from an EMBL/GenBank/DDBJ whole genome shotgun (WGS) entry which is preliminary data.</text>
</comment>
<evidence type="ECO:0000313" key="1">
    <source>
        <dbReference type="EMBL" id="KAG5188831.1"/>
    </source>
</evidence>
<evidence type="ECO:0000313" key="2">
    <source>
        <dbReference type="Proteomes" id="UP000664859"/>
    </source>
</evidence>
<protein>
    <submittedName>
        <fullName evidence="1">Uncharacterized protein</fullName>
    </submittedName>
</protein>
<proteinExistence type="predicted"/>
<reference evidence="1" key="1">
    <citation type="submission" date="2021-02" db="EMBL/GenBank/DDBJ databases">
        <title>First Annotated Genome of the Yellow-green Alga Tribonema minus.</title>
        <authorList>
            <person name="Mahan K.M."/>
        </authorList>
    </citation>
    <scope>NUCLEOTIDE SEQUENCE</scope>
    <source>
        <strain evidence="1">UTEX B ZZ1240</strain>
    </source>
</reference>
<accession>A0A836CMI4</accession>
<dbReference type="AlphaFoldDB" id="A0A836CMI4"/>
<dbReference type="EMBL" id="JAFCMP010000062">
    <property type="protein sequence ID" value="KAG5188831.1"/>
    <property type="molecule type" value="Genomic_DNA"/>
</dbReference>
<gene>
    <name evidence="1" type="ORF">JKP88DRAFT_233810</name>
</gene>
<sequence>MWKYFVTPRHYLDHPTDDIFPNMLAESGIYKQPQYLADGVPTQGDCPILKTRLWNEKPTGKQDAVEYTERPACITPGKPWSIQIRYHLESIQKADMRTNLMLGTGGDKYLGPNDVFVTENVFTVSDNKGWTAHTVQFTAAQTQLFAKRPSPYVTSFMVPAGSEFNGGWQMVDSEKDLQIKYC</sequence>
<dbReference type="Proteomes" id="UP000664859">
    <property type="component" value="Unassembled WGS sequence"/>
</dbReference>